<name>A0AA36EJ26_LACSI</name>
<keyword evidence="6" id="KW-1185">Reference proteome</keyword>
<evidence type="ECO:0000256" key="1">
    <source>
        <dbReference type="ARBA" id="ARBA00022737"/>
    </source>
</evidence>
<dbReference type="Gene3D" id="3.10.580.10">
    <property type="entry name" value="CBS-domain"/>
    <property type="match status" value="4"/>
</dbReference>
<keyword evidence="1" id="KW-0677">Repeat</keyword>
<sequence>MSFPNERPLSAPLGDLRSLKPDFQDEGQQSLAGEDSGGLPPPTDSTGFIGNSQQHFPAAVGPPEQPLSPLDVVNGHDSDDRTNNRSSNNIWSKTVKQLHLSEALILLETTSIYEARCQMAAQRADVLILTNSDALLIGILTNKDIAKRVSAYEIDLVNTPVSKVMTKNPIFMLSDTLVVEAMKSIVQERFRQLPVIENGKVIGLVHLLLCLFDEMKNTESEGENYDKVVEAAVHSVTHRGLTVNLLPRDYSIVLPETKTIYEACCEMIANCVDVVVITGPNELFSGLLTTNDIVSRIIPCGFDIVNTPVSKVMKKKPIFVSYDFLPKKILSKIVLGQGTQLLVSVRSEDDGFIYRSLSLRGGTVLPTIQTIAPPRHPKESTEPLLGVNSKVDWDETHGPGLTRYVRMSNSPYPHNHSSDKLVAPPPQHTDVRPSEQSSDPLSGVNNNDEWDETDAPGFTPFAHSKISPYPNNLVAPQQQHTDLGFPDESSNLLLAVNGKSYDLTNNKSPTNIQLSVEEKTMNQMGLSEVLIVPQTITIYEACCQMVAHRADVVVVTDSNELLTGILTNKDIVKRVISCKMDSVNTPVSQVMSKYPSCVMFDTLFVDALKKLKHKSVTQLPVIQKNGKVIGLFYEMEASVTAKYEKVTGSRRGLKVKQFPLEHTLMVPETTTIYEVYCRMAAEKVEVVVLIDSNAILKGILTKKDIIALAIPSMIDLVNTSVSKLMKKNTMFVSSDTLPVKSMQEIMQDVYLDLLVIENGEDKKLLYMPLKISIEFDDDEDGLYAISDSEDDDIKALNKF</sequence>
<feature type="compositionally biased region" description="Basic and acidic residues" evidence="3">
    <location>
        <begin position="74"/>
        <end position="83"/>
    </location>
</feature>
<reference evidence="5" key="1">
    <citation type="submission" date="2023-04" db="EMBL/GenBank/DDBJ databases">
        <authorList>
            <person name="Vijverberg K."/>
            <person name="Xiong W."/>
            <person name="Schranz E."/>
        </authorList>
    </citation>
    <scope>NUCLEOTIDE SEQUENCE</scope>
</reference>
<keyword evidence="2" id="KW-0129">CBS domain</keyword>
<dbReference type="SUPFAM" id="SSF54631">
    <property type="entry name" value="CBS-domain pair"/>
    <property type="match status" value="4"/>
</dbReference>
<dbReference type="InterPro" id="IPR000644">
    <property type="entry name" value="CBS_dom"/>
</dbReference>
<dbReference type="SMART" id="SM00116">
    <property type="entry name" value="CBS"/>
    <property type="match status" value="5"/>
</dbReference>
<accession>A0AA36EJ26</accession>
<feature type="domain" description="CBS" evidence="4">
    <location>
        <begin position="521"/>
        <end position="582"/>
    </location>
</feature>
<dbReference type="InterPro" id="IPR051462">
    <property type="entry name" value="CBS_domain-containing"/>
</dbReference>
<feature type="domain" description="CBS" evidence="4">
    <location>
        <begin position="165"/>
        <end position="220"/>
    </location>
</feature>
<feature type="region of interest" description="Disordered" evidence="3">
    <location>
        <begin position="402"/>
        <end position="458"/>
    </location>
</feature>
<protein>
    <recommendedName>
        <fullName evidence="4">CBS domain-containing protein</fullName>
    </recommendedName>
</protein>
<feature type="domain" description="CBS" evidence="4">
    <location>
        <begin position="99"/>
        <end position="156"/>
    </location>
</feature>
<feature type="compositionally biased region" description="Polar residues" evidence="3">
    <location>
        <begin position="434"/>
        <end position="447"/>
    </location>
</feature>
<dbReference type="EMBL" id="OX465084">
    <property type="protein sequence ID" value="CAI9298781.1"/>
    <property type="molecule type" value="Genomic_DNA"/>
</dbReference>
<dbReference type="AlphaFoldDB" id="A0AA36EJ26"/>
<organism evidence="5 6">
    <name type="scientific">Lactuca saligna</name>
    <name type="common">Willowleaf lettuce</name>
    <dbReference type="NCBI Taxonomy" id="75948"/>
    <lineage>
        <taxon>Eukaryota</taxon>
        <taxon>Viridiplantae</taxon>
        <taxon>Streptophyta</taxon>
        <taxon>Embryophyta</taxon>
        <taxon>Tracheophyta</taxon>
        <taxon>Spermatophyta</taxon>
        <taxon>Magnoliopsida</taxon>
        <taxon>eudicotyledons</taxon>
        <taxon>Gunneridae</taxon>
        <taxon>Pentapetalae</taxon>
        <taxon>asterids</taxon>
        <taxon>campanulids</taxon>
        <taxon>Asterales</taxon>
        <taxon>Asteraceae</taxon>
        <taxon>Cichorioideae</taxon>
        <taxon>Cichorieae</taxon>
        <taxon>Lactucinae</taxon>
        <taxon>Lactuca</taxon>
    </lineage>
</organism>
<dbReference type="PANTHER" id="PTHR48108">
    <property type="entry name" value="CBS DOMAIN-CONTAINING PROTEIN CBSX2, CHLOROPLASTIC"/>
    <property type="match status" value="1"/>
</dbReference>
<dbReference type="PROSITE" id="PS51371">
    <property type="entry name" value="CBS"/>
    <property type="match status" value="4"/>
</dbReference>
<feature type="domain" description="CBS" evidence="4">
    <location>
        <begin position="659"/>
        <end position="716"/>
    </location>
</feature>
<dbReference type="Pfam" id="PF00571">
    <property type="entry name" value="CBS"/>
    <property type="match status" value="4"/>
</dbReference>
<feature type="compositionally biased region" description="Polar residues" evidence="3">
    <location>
        <begin position="44"/>
        <end position="55"/>
    </location>
</feature>
<evidence type="ECO:0000313" key="6">
    <source>
        <dbReference type="Proteomes" id="UP001177003"/>
    </source>
</evidence>
<dbReference type="PANTHER" id="PTHR48108:SF26">
    <property type="entry name" value="CBS DOMAIN-CONTAINING PROTEIN DDB_G0289609"/>
    <property type="match status" value="1"/>
</dbReference>
<gene>
    <name evidence="5" type="ORF">LSALG_LOCUS37525</name>
</gene>
<evidence type="ECO:0000256" key="3">
    <source>
        <dbReference type="SAM" id="MobiDB-lite"/>
    </source>
</evidence>
<proteinExistence type="predicted"/>
<dbReference type="InterPro" id="IPR046342">
    <property type="entry name" value="CBS_dom_sf"/>
</dbReference>
<evidence type="ECO:0000259" key="4">
    <source>
        <dbReference type="PROSITE" id="PS51371"/>
    </source>
</evidence>
<evidence type="ECO:0000256" key="2">
    <source>
        <dbReference type="PROSITE-ProRule" id="PRU00703"/>
    </source>
</evidence>
<feature type="region of interest" description="Disordered" evidence="3">
    <location>
        <begin position="1"/>
        <end position="88"/>
    </location>
</feature>
<dbReference type="Proteomes" id="UP001177003">
    <property type="component" value="Chromosome 8"/>
</dbReference>
<evidence type="ECO:0000313" key="5">
    <source>
        <dbReference type="EMBL" id="CAI9298781.1"/>
    </source>
</evidence>